<dbReference type="Proteomes" id="UP000681317">
    <property type="component" value="Chromosome"/>
</dbReference>
<organism evidence="2 3">
    <name type="scientific">Noviluteimonas caseinilytica</name>
    <dbReference type="NCBI Taxonomy" id="2675101"/>
    <lineage>
        <taxon>Bacteria</taxon>
        <taxon>Pseudomonadati</taxon>
        <taxon>Pseudomonadota</taxon>
        <taxon>Gammaproteobacteria</taxon>
        <taxon>Lysobacterales</taxon>
        <taxon>Lysobacteraceae</taxon>
        <taxon>Noviluteimonas</taxon>
    </lineage>
</organism>
<sequence>MSRDRDIERAIQDGERNQHAKRLIHNWCRHARVEKFGGTGMIEMQTGLPIGHHAMACDFASASGMATWMLEESAVRFHDANCVGCPHRVPVALPNLSMLVAQRDADRQDAETRAEDAQRVKETALQARAAARAELRATLPVLAKAFMDDLDRLDAERNEQAATRLIESARLAPEILVPALTEYLFSVLEGDDHWLEAAALTVLADTADQRRLVRCAMKCLRQGYALELAAATVTQRLDLVDAADVPEAVMGLAYVASPPRSEFGRLHYDDCDPNPLMQVADRFPEAVERGLLALLTRRDRLRVGVTSRAMGMLIARNTRWIRPFLRPLAAHLSRLDVLVEFERESELRQIVHDLQVALAYAFLAGPDFADDELMRQFESASDDGEGRVAGVYEHVLRHADRDRDAKSVIDPAHTQAFVVAIRRLAALSVTSDNNEVSQHVLGAFRRQSGAFAPAAKVAMDALLGTAAVLDSKLQAPEQEPSVLTPPDPLAEMVKASRRTRLWHLRAALLEVAIHGALTDADGLARFEAFLSQRGLLGDTFEAAVVRELAPLLATSTGLNTMLPHLYSTMVGASVAGRAAAADALKDIGSQRFSDLPDLVADSLVLMLFDPYVIVHKAAVQALGRLRLPAHFNPLIAAALDNLIVAYRGGNDPEFLLECIEAKVTTYRGEGPLPKAQGQVLVALVSELETSVLLRSGHRYFLTQFQHLDGWAALVLGWIGHCRQDYELEHALELVADLPLGACAPHVPAILEAVATDPSNPQLCSTFVELLTRDRAWRGATQVAALHVAAFPDTVRERARRLQAQQLERRVSFEHLISEGKLDEALALGQAWMQVNEELAQLFKNDEKFPFF</sequence>
<evidence type="ECO:0000313" key="2">
    <source>
        <dbReference type="EMBL" id="BCT93135.1"/>
    </source>
</evidence>
<feature type="coiled-coil region" evidence="1">
    <location>
        <begin position="107"/>
        <end position="134"/>
    </location>
</feature>
<evidence type="ECO:0000313" key="3">
    <source>
        <dbReference type="Proteomes" id="UP000681317"/>
    </source>
</evidence>
<accession>A0ABN6FVZ0</accession>
<dbReference type="InterPro" id="IPR016024">
    <property type="entry name" value="ARM-type_fold"/>
</dbReference>
<proteinExistence type="predicted"/>
<gene>
    <name evidence="2" type="ORF">LYSCAS_21590</name>
</gene>
<keyword evidence="1" id="KW-0175">Coiled coil</keyword>
<evidence type="ECO:0008006" key="4">
    <source>
        <dbReference type="Google" id="ProtNLM"/>
    </source>
</evidence>
<protein>
    <recommendedName>
        <fullName evidence="4">HEAT repeat domain-containing protein</fullName>
    </recommendedName>
</protein>
<dbReference type="SUPFAM" id="SSF48371">
    <property type="entry name" value="ARM repeat"/>
    <property type="match status" value="1"/>
</dbReference>
<name>A0ABN6FVZ0_9GAMM</name>
<evidence type="ECO:0000256" key="1">
    <source>
        <dbReference type="SAM" id="Coils"/>
    </source>
</evidence>
<dbReference type="EMBL" id="AP024545">
    <property type="protein sequence ID" value="BCT93135.1"/>
    <property type="molecule type" value="Genomic_DNA"/>
</dbReference>
<keyword evidence="3" id="KW-1185">Reference proteome</keyword>
<dbReference type="RefSeq" id="WP_213434075.1">
    <property type="nucleotide sequence ID" value="NZ_AP024545.1"/>
</dbReference>
<reference evidence="2 3" key="1">
    <citation type="submission" date="2021-03" db="EMBL/GenBank/DDBJ databases">
        <title>Complete Genome Sequences of Two Lysobacter Strains Isolated from Sea Water (Lysobacter caseinilyticus) and Soil (Lysobacter helvus) in South Korea.</title>
        <authorList>
            <person name="Watanabe Y."/>
            <person name="Arakawa K."/>
        </authorList>
    </citation>
    <scope>NUCLEOTIDE SEQUENCE [LARGE SCALE GENOMIC DNA]</scope>
    <source>
        <strain evidence="2 3">KVB24</strain>
    </source>
</reference>